<comment type="subcellular location">
    <subcellularLocation>
        <location evidence="1">Endomembrane system</location>
    </subcellularLocation>
</comment>
<evidence type="ECO:0000256" key="2">
    <source>
        <dbReference type="ARBA" id="ARBA00022448"/>
    </source>
</evidence>
<keyword evidence="3" id="KW-1003">Cell membrane</keyword>
<dbReference type="Gene3D" id="3.40.190.10">
    <property type="entry name" value="Periplasmic binding protein-like II"/>
    <property type="match status" value="2"/>
</dbReference>
<comment type="caution">
    <text evidence="6">The sequence shown here is derived from an EMBL/GenBank/DDBJ whole genome shotgun (WGS) entry which is preliminary data.</text>
</comment>
<dbReference type="Proteomes" id="UP000024836">
    <property type="component" value="Unassembled WGS sequence"/>
</dbReference>
<evidence type="ECO:0000313" key="6">
    <source>
        <dbReference type="EMBL" id="KCV82857.1"/>
    </source>
</evidence>
<proteinExistence type="predicted"/>
<dbReference type="OrthoDB" id="570524at2"/>
<dbReference type="AlphaFoldDB" id="A0A058ZNU6"/>
<evidence type="ECO:0000313" key="7">
    <source>
        <dbReference type="Proteomes" id="UP000024836"/>
    </source>
</evidence>
<dbReference type="InterPro" id="IPR044527">
    <property type="entry name" value="NrtA/CpmA_ABC-bd_dom"/>
</dbReference>
<dbReference type="eggNOG" id="COG0715">
    <property type="taxonomic scope" value="Bacteria"/>
</dbReference>
<sequence length="387" mass="41885">MSGRRLHCGFVPLVDSAPLVIAHELGFAAKEGLELELLKQPSWSALRDLLVLGHLQAAHMLSPMPIAMTLGLGGVRAQVDALMVLSVNGNVIAASNDIVGRMRARGWTPDLTDAQSAADAFEAAADGPIRFGVPFPFSMHRELVEYWLKDRDIPYEISSVPPPMMSEALSTGEVDAFCVGEPWGSRAVDAEAGELILTGRSIWAFSPEKVLAARRDWISENTDQAGALMRAVYAAGRWLSDPSNREIATDILARREYLAMPADVVDRAMKGHLLAQARSLGIEVPGFVHFHAGAANFPWRSQAQWIGASLARRHGLAHDSVMETARDVFRSDLYREVMGDAGIDLPGASEKQEGALAHPTAVASTRGGLILQPDRFFDAAVFDLSLS</sequence>
<gene>
    <name evidence="6" type="ORF">ATO10_04587</name>
</gene>
<protein>
    <submittedName>
        <fullName evidence="6">Periplasmic-binding protein-like II</fullName>
    </submittedName>
</protein>
<organism evidence="6 7">
    <name type="scientific">Actibacterium atlanticum</name>
    <dbReference type="NCBI Taxonomy" id="1461693"/>
    <lineage>
        <taxon>Bacteria</taxon>
        <taxon>Pseudomonadati</taxon>
        <taxon>Pseudomonadota</taxon>
        <taxon>Alphaproteobacteria</taxon>
        <taxon>Rhodobacterales</taxon>
        <taxon>Roseobacteraceae</taxon>
        <taxon>Actibacterium</taxon>
    </lineage>
</organism>
<reference evidence="6 7" key="1">
    <citation type="submission" date="2013-04" db="EMBL/GenBank/DDBJ databases">
        <title>Shimia sp. 22II-S11-Z10 Genome Sequencing.</title>
        <authorList>
            <person name="Lai Q."/>
            <person name="Li G."/>
            <person name="Shao Z."/>
        </authorList>
    </citation>
    <scope>NUCLEOTIDE SEQUENCE [LARGE SCALE GENOMIC DNA]</scope>
    <source>
        <strain evidence="7">22II-S11-Z10</strain>
    </source>
</reference>
<dbReference type="PATRIC" id="fig|1461693.3.peg.936"/>
<dbReference type="SUPFAM" id="SSF53850">
    <property type="entry name" value="Periplasmic binding protein-like II"/>
    <property type="match status" value="1"/>
</dbReference>
<dbReference type="CDD" id="cd13553">
    <property type="entry name" value="PBP2_NrtA_CpmA_like"/>
    <property type="match status" value="1"/>
</dbReference>
<dbReference type="STRING" id="1461693.ATO10_04587"/>
<name>A0A058ZNU6_9RHOB</name>
<keyword evidence="2" id="KW-0813">Transport</keyword>
<evidence type="ECO:0000256" key="5">
    <source>
        <dbReference type="ARBA" id="ARBA00023136"/>
    </source>
</evidence>
<evidence type="ECO:0000256" key="4">
    <source>
        <dbReference type="ARBA" id="ARBA00022519"/>
    </source>
</evidence>
<keyword evidence="7" id="KW-1185">Reference proteome</keyword>
<dbReference type="PANTHER" id="PTHR30024:SF43">
    <property type="entry name" value="BLL4572 PROTEIN"/>
    <property type="match status" value="1"/>
</dbReference>
<dbReference type="PANTHER" id="PTHR30024">
    <property type="entry name" value="ALIPHATIC SULFONATES-BINDING PROTEIN-RELATED"/>
    <property type="match status" value="1"/>
</dbReference>
<keyword evidence="5" id="KW-0472">Membrane</keyword>
<keyword evidence="4" id="KW-0997">Cell inner membrane</keyword>
<evidence type="ECO:0000256" key="3">
    <source>
        <dbReference type="ARBA" id="ARBA00022475"/>
    </source>
</evidence>
<dbReference type="Pfam" id="PF13379">
    <property type="entry name" value="NMT1_2"/>
    <property type="match status" value="1"/>
</dbReference>
<evidence type="ECO:0000256" key="1">
    <source>
        <dbReference type="ARBA" id="ARBA00004308"/>
    </source>
</evidence>
<dbReference type="RefSeq" id="WP_035248707.1">
    <property type="nucleotide sequence ID" value="NZ_AQQY01000002.1"/>
</dbReference>
<dbReference type="GO" id="GO:0012505">
    <property type="term" value="C:endomembrane system"/>
    <property type="evidence" value="ECO:0007669"/>
    <property type="project" value="UniProtKB-SubCell"/>
</dbReference>
<accession>A0A058ZNU6</accession>
<dbReference type="EMBL" id="AQQY01000002">
    <property type="protein sequence ID" value="KCV82857.1"/>
    <property type="molecule type" value="Genomic_DNA"/>
</dbReference>